<dbReference type="OrthoDB" id="1885107at2759"/>
<reference evidence="1 2" key="3">
    <citation type="submission" date="2019-11" db="EMBL/GenBank/DDBJ databases">
        <title>A de novo genome assembly of a pear dwarfing rootstock.</title>
        <authorList>
            <person name="Wang F."/>
            <person name="Wang J."/>
            <person name="Li S."/>
            <person name="Zhang Y."/>
            <person name="Fang M."/>
            <person name="Ma L."/>
            <person name="Zhao Y."/>
            <person name="Jiang S."/>
        </authorList>
    </citation>
    <scope>NUCLEOTIDE SEQUENCE [LARGE SCALE GENOMIC DNA]</scope>
    <source>
        <strain evidence="1">S2</strain>
        <tissue evidence="1">Leaf</tissue>
    </source>
</reference>
<dbReference type="InterPro" id="IPR038920">
    <property type="entry name" value="At3g05675-like"/>
</dbReference>
<dbReference type="AlphaFoldDB" id="A0A5N5FTX0"/>
<sequence>MALERIFEDCIRFCLRFLEVVPWTQDDEARMLNLIPHLSEDESKDLITRVSRTLDSSEEMLYGLILALTHNPSMVFVAKLLLEFGSKDLVERVLDRVFQTTFKVVKEFMEEYTSLGVRGDHDETKAI</sequence>
<dbReference type="GO" id="GO:0016567">
    <property type="term" value="P:protein ubiquitination"/>
    <property type="evidence" value="ECO:0007669"/>
    <property type="project" value="UniProtKB-UniPathway"/>
</dbReference>
<proteinExistence type="predicted"/>
<reference evidence="1 2" key="1">
    <citation type="submission" date="2019-09" db="EMBL/GenBank/DDBJ databases">
        <authorList>
            <person name="Ou C."/>
        </authorList>
    </citation>
    <scope>NUCLEOTIDE SEQUENCE [LARGE SCALE GENOMIC DNA]</scope>
    <source>
        <strain evidence="1">S2</strain>
        <tissue evidence="1">Leaf</tissue>
    </source>
</reference>
<dbReference type="PANTHER" id="PTHR31060:SF6">
    <property type="entry name" value="EXPRESSED PROTEIN"/>
    <property type="match status" value="1"/>
</dbReference>
<reference evidence="2" key="2">
    <citation type="submission" date="2019-10" db="EMBL/GenBank/DDBJ databases">
        <title>A de novo genome assembly of a pear dwarfing rootstock.</title>
        <authorList>
            <person name="Wang F."/>
            <person name="Wang J."/>
            <person name="Li S."/>
            <person name="Zhang Y."/>
            <person name="Fang M."/>
            <person name="Ma L."/>
            <person name="Zhao Y."/>
            <person name="Jiang S."/>
        </authorList>
    </citation>
    <scope>NUCLEOTIDE SEQUENCE [LARGE SCALE GENOMIC DNA]</scope>
</reference>
<dbReference type="Proteomes" id="UP000327157">
    <property type="component" value="Chromosome 11"/>
</dbReference>
<comment type="caution">
    <text evidence="1">The sequence shown here is derived from an EMBL/GenBank/DDBJ whole genome shotgun (WGS) entry which is preliminary data.</text>
</comment>
<dbReference type="EMBL" id="SMOL01000559">
    <property type="protein sequence ID" value="KAB2606463.1"/>
    <property type="molecule type" value="Genomic_DNA"/>
</dbReference>
<evidence type="ECO:0000313" key="1">
    <source>
        <dbReference type="EMBL" id="KAB2606463.1"/>
    </source>
</evidence>
<accession>A0A5N5FTX0</accession>
<name>A0A5N5FTX0_9ROSA</name>
<keyword evidence="2" id="KW-1185">Reference proteome</keyword>
<dbReference type="PANTHER" id="PTHR31060">
    <property type="entry name" value="OSJNBA0011J08.25 PROTEIN-RELATED"/>
    <property type="match status" value="1"/>
</dbReference>
<organism evidence="1 2">
    <name type="scientific">Pyrus ussuriensis x Pyrus communis</name>
    <dbReference type="NCBI Taxonomy" id="2448454"/>
    <lineage>
        <taxon>Eukaryota</taxon>
        <taxon>Viridiplantae</taxon>
        <taxon>Streptophyta</taxon>
        <taxon>Embryophyta</taxon>
        <taxon>Tracheophyta</taxon>
        <taxon>Spermatophyta</taxon>
        <taxon>Magnoliopsida</taxon>
        <taxon>eudicotyledons</taxon>
        <taxon>Gunneridae</taxon>
        <taxon>Pentapetalae</taxon>
        <taxon>rosids</taxon>
        <taxon>fabids</taxon>
        <taxon>Rosales</taxon>
        <taxon>Rosaceae</taxon>
        <taxon>Amygdaloideae</taxon>
        <taxon>Maleae</taxon>
        <taxon>Pyrus</taxon>
    </lineage>
</organism>
<gene>
    <name evidence="1" type="ORF">D8674_006180</name>
</gene>
<evidence type="ECO:0000313" key="2">
    <source>
        <dbReference type="Proteomes" id="UP000327157"/>
    </source>
</evidence>
<dbReference type="UniPathway" id="UPA00143"/>
<protein>
    <submittedName>
        <fullName evidence="1">BTB/POZ domain-containing protein</fullName>
    </submittedName>
</protein>